<dbReference type="RefSeq" id="XP_033575667.1">
    <property type="nucleotide sequence ID" value="XM_033715185.1"/>
</dbReference>
<evidence type="ECO:0000313" key="3">
    <source>
        <dbReference type="RefSeq" id="XP_033575667.1"/>
    </source>
</evidence>
<name>A0A6A6YJJ8_9PEZI</name>
<proteinExistence type="predicted"/>
<accession>A0A6A6YJJ8</accession>
<dbReference type="GeneID" id="54456078"/>
<sequence length="62" mass="6674">MCTSIIPTSSPSGRGAFSFVDTAVCVNYVAQGWIGMEPNSICKGSGHRRSWLVFEFSVCGLK</sequence>
<evidence type="ECO:0000313" key="1">
    <source>
        <dbReference type="EMBL" id="KAF2808703.1"/>
    </source>
</evidence>
<protein>
    <submittedName>
        <fullName evidence="1 3">Uncharacterized protein</fullName>
    </submittedName>
</protein>
<keyword evidence="2" id="KW-1185">Reference proteome</keyword>
<gene>
    <name evidence="1 3" type="ORF">BDZ99DRAFT_38037</name>
</gene>
<dbReference type="EMBL" id="MU003702">
    <property type="protein sequence ID" value="KAF2808703.1"/>
    <property type="molecule type" value="Genomic_DNA"/>
</dbReference>
<evidence type="ECO:0000313" key="2">
    <source>
        <dbReference type="Proteomes" id="UP000504636"/>
    </source>
</evidence>
<reference evidence="1 3" key="1">
    <citation type="journal article" date="2020" name="Stud. Mycol.">
        <title>101 Dothideomycetes genomes: a test case for predicting lifestyles and emergence of pathogens.</title>
        <authorList>
            <person name="Haridas S."/>
            <person name="Albert R."/>
            <person name="Binder M."/>
            <person name="Bloem J."/>
            <person name="Labutti K."/>
            <person name="Salamov A."/>
            <person name="Andreopoulos B."/>
            <person name="Baker S."/>
            <person name="Barry K."/>
            <person name="Bills G."/>
            <person name="Bluhm B."/>
            <person name="Cannon C."/>
            <person name="Castanera R."/>
            <person name="Culley D."/>
            <person name="Daum C."/>
            <person name="Ezra D."/>
            <person name="Gonzalez J."/>
            <person name="Henrissat B."/>
            <person name="Kuo A."/>
            <person name="Liang C."/>
            <person name="Lipzen A."/>
            <person name="Lutzoni F."/>
            <person name="Magnuson J."/>
            <person name="Mondo S."/>
            <person name="Nolan M."/>
            <person name="Ohm R."/>
            <person name="Pangilinan J."/>
            <person name="Park H.-J."/>
            <person name="Ramirez L."/>
            <person name="Alfaro M."/>
            <person name="Sun H."/>
            <person name="Tritt A."/>
            <person name="Yoshinaga Y."/>
            <person name="Zwiers L.-H."/>
            <person name="Turgeon B."/>
            <person name="Goodwin S."/>
            <person name="Spatafora J."/>
            <person name="Crous P."/>
            <person name="Grigoriev I."/>
        </authorList>
    </citation>
    <scope>NUCLEOTIDE SEQUENCE</scope>
    <source>
        <strain evidence="1 3">CBS 304.34</strain>
    </source>
</reference>
<reference evidence="3" key="3">
    <citation type="submission" date="2025-04" db="UniProtKB">
        <authorList>
            <consortium name="RefSeq"/>
        </authorList>
    </citation>
    <scope>IDENTIFICATION</scope>
    <source>
        <strain evidence="3">CBS 304.34</strain>
    </source>
</reference>
<dbReference type="AlphaFoldDB" id="A0A6A6YJJ8"/>
<dbReference type="Proteomes" id="UP000504636">
    <property type="component" value="Unplaced"/>
</dbReference>
<organism evidence="1">
    <name type="scientific">Mytilinidion resinicola</name>
    <dbReference type="NCBI Taxonomy" id="574789"/>
    <lineage>
        <taxon>Eukaryota</taxon>
        <taxon>Fungi</taxon>
        <taxon>Dikarya</taxon>
        <taxon>Ascomycota</taxon>
        <taxon>Pezizomycotina</taxon>
        <taxon>Dothideomycetes</taxon>
        <taxon>Pleosporomycetidae</taxon>
        <taxon>Mytilinidiales</taxon>
        <taxon>Mytilinidiaceae</taxon>
        <taxon>Mytilinidion</taxon>
    </lineage>
</organism>
<reference evidence="3" key="2">
    <citation type="submission" date="2020-04" db="EMBL/GenBank/DDBJ databases">
        <authorList>
            <consortium name="NCBI Genome Project"/>
        </authorList>
    </citation>
    <scope>NUCLEOTIDE SEQUENCE</scope>
    <source>
        <strain evidence="3">CBS 304.34</strain>
    </source>
</reference>